<keyword evidence="5" id="KW-0865">Zymogen</keyword>
<dbReference type="SMART" id="SM00645">
    <property type="entry name" value="Pept_C1"/>
    <property type="match status" value="1"/>
</dbReference>
<dbReference type="InterPro" id="IPR013128">
    <property type="entry name" value="Peptidase_C1A"/>
</dbReference>
<dbReference type="PROSITE" id="PS00139">
    <property type="entry name" value="THIOL_PROTEASE_CYS"/>
    <property type="match status" value="1"/>
</dbReference>
<evidence type="ECO:0000256" key="4">
    <source>
        <dbReference type="ARBA" id="ARBA00022807"/>
    </source>
</evidence>
<dbReference type="InterPro" id="IPR000169">
    <property type="entry name" value="Pept_cys_AS"/>
</dbReference>
<dbReference type="Gene3D" id="3.90.70.10">
    <property type="entry name" value="Cysteine proteinases"/>
    <property type="match status" value="1"/>
</dbReference>
<evidence type="ECO:0000256" key="6">
    <source>
        <dbReference type="ARBA" id="ARBA00023157"/>
    </source>
</evidence>
<keyword evidence="3" id="KW-0378">Hydrolase</keyword>
<accession>A0AAF3J8R6</accession>
<keyword evidence="4" id="KW-0788">Thiol protease</keyword>
<dbReference type="InterPro" id="IPR039417">
    <property type="entry name" value="Peptidase_C1A_papain-like"/>
</dbReference>
<dbReference type="Proteomes" id="UP000887575">
    <property type="component" value="Unassembled WGS sequence"/>
</dbReference>
<evidence type="ECO:0000256" key="3">
    <source>
        <dbReference type="ARBA" id="ARBA00022801"/>
    </source>
</evidence>
<dbReference type="InterPro" id="IPR013201">
    <property type="entry name" value="Prot_inhib_I29"/>
</dbReference>
<keyword evidence="2" id="KW-0645">Protease</keyword>
<evidence type="ECO:0000313" key="10">
    <source>
        <dbReference type="Proteomes" id="UP000887575"/>
    </source>
</evidence>
<dbReference type="Pfam" id="PF08246">
    <property type="entry name" value="Inhibitor_I29"/>
    <property type="match status" value="1"/>
</dbReference>
<dbReference type="InterPro" id="IPR025660">
    <property type="entry name" value="Pept_his_AS"/>
</dbReference>
<dbReference type="FunFam" id="3.90.70.10:FF:000103">
    <property type="entry name" value="Hypothetical LOC496748"/>
    <property type="match status" value="1"/>
</dbReference>
<keyword evidence="7" id="KW-0812">Transmembrane</keyword>
<dbReference type="AlphaFoldDB" id="A0AAF3J8R6"/>
<dbReference type="CDD" id="cd02248">
    <property type="entry name" value="Peptidase_C1A"/>
    <property type="match status" value="1"/>
</dbReference>
<proteinExistence type="inferred from homology"/>
<comment type="similarity">
    <text evidence="1">Belongs to the peptidase C1 family.</text>
</comment>
<dbReference type="PANTHER" id="PTHR12411">
    <property type="entry name" value="CYSTEINE PROTEASE FAMILY C1-RELATED"/>
    <property type="match status" value="1"/>
</dbReference>
<dbReference type="PRINTS" id="PR00705">
    <property type="entry name" value="PAPAIN"/>
</dbReference>
<dbReference type="GO" id="GO:0006508">
    <property type="term" value="P:proteolysis"/>
    <property type="evidence" value="ECO:0007669"/>
    <property type="project" value="UniProtKB-KW"/>
</dbReference>
<dbReference type="GO" id="GO:0008234">
    <property type="term" value="F:cysteine-type peptidase activity"/>
    <property type="evidence" value="ECO:0007669"/>
    <property type="project" value="UniProtKB-KW"/>
</dbReference>
<feature type="domain" description="Peptidase C1A papain C-terminal" evidence="8">
    <location>
        <begin position="162"/>
        <end position="376"/>
    </location>
</feature>
<feature type="transmembrane region" description="Helical" evidence="7">
    <location>
        <begin position="37"/>
        <end position="61"/>
    </location>
</feature>
<evidence type="ECO:0000259" key="9">
    <source>
        <dbReference type="SMART" id="SM00848"/>
    </source>
</evidence>
<reference evidence="11" key="1">
    <citation type="submission" date="2024-02" db="UniProtKB">
        <authorList>
            <consortium name="WormBaseParasite"/>
        </authorList>
    </citation>
    <scope>IDENTIFICATION</scope>
</reference>
<keyword evidence="6" id="KW-1015">Disulfide bond</keyword>
<evidence type="ECO:0000256" key="1">
    <source>
        <dbReference type="ARBA" id="ARBA00008455"/>
    </source>
</evidence>
<dbReference type="SUPFAM" id="SSF54001">
    <property type="entry name" value="Cysteine proteinases"/>
    <property type="match status" value="1"/>
</dbReference>
<dbReference type="PROSITE" id="PS00639">
    <property type="entry name" value="THIOL_PROTEASE_HIS"/>
    <property type="match status" value="1"/>
</dbReference>
<protein>
    <submittedName>
        <fullName evidence="11">Uncharacterized protein</fullName>
    </submittedName>
</protein>
<dbReference type="WBParaSite" id="MBELARI_LOCUS3578">
    <property type="protein sequence ID" value="MBELARI_LOCUS3578"/>
    <property type="gene ID" value="MBELARI_LOCUS3578"/>
</dbReference>
<dbReference type="Pfam" id="PF00112">
    <property type="entry name" value="Peptidase_C1"/>
    <property type="match status" value="1"/>
</dbReference>
<evidence type="ECO:0000256" key="5">
    <source>
        <dbReference type="ARBA" id="ARBA00023145"/>
    </source>
</evidence>
<dbReference type="InterPro" id="IPR038765">
    <property type="entry name" value="Papain-like_cys_pep_sf"/>
</dbReference>
<sequence>MWPKIKPLKPDLSQNLERQQLYEIEEEKKASLAYQGIVWKTVKIVTLLSVAVFTTLIVLTYSTKCLRDHRRYVDAFEEFKNEYERNYDSVEEENYRFDVFVRNMKEWEEEEKRVGGDLDLDVTQFADYTDDELKRVLMSDMKEMPMEGSTLKKSYIPEGFKRPESIDWRSSGKVSSVKDQAQCGSCWSFATVASIESVHAIKKNQLYSLSEQELIDCEHDQKGCNGGYRPYAFKWIQKNGLVEEKAYPYTGKDGNDCKLATNGTKRIYIDDYNILSKNEDAIADWIASKGPASFGMSVTKPLFSYRSGIFHPTKEECSEKSHGSHALTIIGYGFENGHHYWWVKNSWGSRWGIDGYFKLARGHNVCGMAEIVVAPIIN</sequence>
<feature type="domain" description="Cathepsin propeptide inhibitor" evidence="9">
    <location>
        <begin position="76"/>
        <end position="133"/>
    </location>
</feature>
<evidence type="ECO:0000259" key="8">
    <source>
        <dbReference type="SMART" id="SM00645"/>
    </source>
</evidence>
<evidence type="ECO:0000256" key="2">
    <source>
        <dbReference type="ARBA" id="ARBA00022670"/>
    </source>
</evidence>
<name>A0AAF3J8R6_9BILA</name>
<keyword evidence="10" id="KW-1185">Reference proteome</keyword>
<evidence type="ECO:0000313" key="11">
    <source>
        <dbReference type="WBParaSite" id="MBELARI_LOCUS3578"/>
    </source>
</evidence>
<keyword evidence="7" id="KW-0472">Membrane</keyword>
<keyword evidence="7" id="KW-1133">Transmembrane helix</keyword>
<dbReference type="InterPro" id="IPR000668">
    <property type="entry name" value="Peptidase_C1A_C"/>
</dbReference>
<organism evidence="10 11">
    <name type="scientific">Mesorhabditis belari</name>
    <dbReference type="NCBI Taxonomy" id="2138241"/>
    <lineage>
        <taxon>Eukaryota</taxon>
        <taxon>Metazoa</taxon>
        <taxon>Ecdysozoa</taxon>
        <taxon>Nematoda</taxon>
        <taxon>Chromadorea</taxon>
        <taxon>Rhabditida</taxon>
        <taxon>Rhabditina</taxon>
        <taxon>Rhabditomorpha</taxon>
        <taxon>Rhabditoidea</taxon>
        <taxon>Rhabditidae</taxon>
        <taxon>Mesorhabditinae</taxon>
        <taxon>Mesorhabditis</taxon>
    </lineage>
</organism>
<evidence type="ECO:0000256" key="7">
    <source>
        <dbReference type="SAM" id="Phobius"/>
    </source>
</evidence>
<dbReference type="SMART" id="SM00848">
    <property type="entry name" value="Inhibitor_I29"/>
    <property type="match status" value="1"/>
</dbReference>